<dbReference type="AlphaFoldDB" id="W9QYH1"/>
<organism evidence="1 2">
    <name type="scientific">Morus notabilis</name>
    <dbReference type="NCBI Taxonomy" id="981085"/>
    <lineage>
        <taxon>Eukaryota</taxon>
        <taxon>Viridiplantae</taxon>
        <taxon>Streptophyta</taxon>
        <taxon>Embryophyta</taxon>
        <taxon>Tracheophyta</taxon>
        <taxon>Spermatophyta</taxon>
        <taxon>Magnoliopsida</taxon>
        <taxon>eudicotyledons</taxon>
        <taxon>Gunneridae</taxon>
        <taxon>Pentapetalae</taxon>
        <taxon>rosids</taxon>
        <taxon>fabids</taxon>
        <taxon>Rosales</taxon>
        <taxon>Moraceae</taxon>
        <taxon>Moreae</taxon>
        <taxon>Morus</taxon>
    </lineage>
</organism>
<evidence type="ECO:0000313" key="2">
    <source>
        <dbReference type="Proteomes" id="UP000030645"/>
    </source>
</evidence>
<evidence type="ECO:0000313" key="1">
    <source>
        <dbReference type="EMBL" id="EXB58321.1"/>
    </source>
</evidence>
<reference evidence="2" key="1">
    <citation type="submission" date="2013-01" db="EMBL/GenBank/DDBJ databases">
        <title>Draft Genome Sequence of a Mulberry Tree, Morus notabilis C.K. Schneid.</title>
        <authorList>
            <person name="He N."/>
            <person name="Zhao S."/>
        </authorList>
    </citation>
    <scope>NUCLEOTIDE SEQUENCE</scope>
</reference>
<keyword evidence="2" id="KW-1185">Reference proteome</keyword>
<name>W9QYH1_9ROSA</name>
<protein>
    <submittedName>
        <fullName evidence="1">Uncharacterized protein</fullName>
    </submittedName>
</protein>
<sequence>MLMTWKEAAKKCRGKEHGSFIEWMGKLEESEELEKRLLFEMLRTLLIDAGILISSCLIDYLLITLLSADREEMAANLCEVESMIGCLSVEENLIVINTFISMVKLLKRMTSMATKPKTKTDMIKKRDLQIEEENKVHLIIIEVLRLEVAFCYPDLPMTVSNEVCVAMGDHLTVHVMKGKLDILSDETDMLTESELRSDGDNDSARKSFEQVLTVGIQEIWNQLDLKPRT</sequence>
<proteinExistence type="predicted"/>
<dbReference type="Proteomes" id="UP000030645">
    <property type="component" value="Unassembled WGS sequence"/>
</dbReference>
<dbReference type="EMBL" id="KE344357">
    <property type="protein sequence ID" value="EXB58321.1"/>
    <property type="molecule type" value="Genomic_DNA"/>
</dbReference>
<gene>
    <name evidence="1" type="ORF">L484_015655</name>
</gene>
<accession>W9QYH1</accession>